<name>A0ABU8XPB3_9PROT</name>
<keyword evidence="4" id="KW-1185">Reference proteome</keyword>
<comment type="function">
    <text evidence="2">Antitoxin component of a type II toxin-antitoxin (TA) system.</text>
</comment>
<dbReference type="RefSeq" id="WP_418158894.1">
    <property type="nucleotide sequence ID" value="NZ_JBBLZC010000006.1"/>
</dbReference>
<evidence type="ECO:0000256" key="1">
    <source>
        <dbReference type="ARBA" id="ARBA00009981"/>
    </source>
</evidence>
<dbReference type="Pfam" id="PF02604">
    <property type="entry name" value="PhdYeFM_antitox"/>
    <property type="match status" value="1"/>
</dbReference>
<dbReference type="InterPro" id="IPR006442">
    <property type="entry name" value="Antitoxin_Phd/YefM"/>
</dbReference>
<dbReference type="Proteomes" id="UP001375743">
    <property type="component" value="Unassembled WGS sequence"/>
</dbReference>
<proteinExistence type="inferred from homology"/>
<dbReference type="InterPro" id="IPR036165">
    <property type="entry name" value="YefM-like_sf"/>
</dbReference>
<evidence type="ECO:0000313" key="3">
    <source>
        <dbReference type="EMBL" id="MEK0083045.1"/>
    </source>
</evidence>
<dbReference type="Gene3D" id="3.40.1620.10">
    <property type="entry name" value="YefM-like domain"/>
    <property type="match status" value="1"/>
</dbReference>
<organism evidence="3 4">
    <name type="scientific">Benzoatithermus flavus</name>
    <dbReference type="NCBI Taxonomy" id="3108223"/>
    <lineage>
        <taxon>Bacteria</taxon>
        <taxon>Pseudomonadati</taxon>
        <taxon>Pseudomonadota</taxon>
        <taxon>Alphaproteobacteria</taxon>
        <taxon>Geminicoccales</taxon>
        <taxon>Geminicoccaceae</taxon>
        <taxon>Benzoatithermus</taxon>
    </lineage>
</organism>
<gene>
    <name evidence="3" type="ORF">U1T56_07775</name>
</gene>
<dbReference type="NCBIfam" id="TIGR01552">
    <property type="entry name" value="phd_fam"/>
    <property type="match status" value="1"/>
</dbReference>
<evidence type="ECO:0000256" key="2">
    <source>
        <dbReference type="RuleBase" id="RU362080"/>
    </source>
</evidence>
<protein>
    <recommendedName>
        <fullName evidence="2">Antitoxin</fullName>
    </recommendedName>
</protein>
<dbReference type="EMBL" id="JBBLZC010000006">
    <property type="protein sequence ID" value="MEK0083045.1"/>
    <property type="molecule type" value="Genomic_DNA"/>
</dbReference>
<sequence length="102" mass="10997">MSAVSVHDASTAPSRPIDRALAGEKIVVTRKGEPVARLVPVAEKRRPREPGALRGELEVPDGFFALLPGEVPEAFHGEEGREAVERPAGFSWCRRDARGACP</sequence>
<evidence type="ECO:0000313" key="4">
    <source>
        <dbReference type="Proteomes" id="UP001375743"/>
    </source>
</evidence>
<reference evidence="3 4" key="1">
    <citation type="submission" date="2024-01" db="EMBL/GenBank/DDBJ databases">
        <title>Multi-omics insights into the function and evolution of sodium benzoate biodegradation pathways in Benzoatithermus flavus gen. nov., sp. nov. from hot spring.</title>
        <authorList>
            <person name="Hu C.-J."/>
            <person name="Li W.-J."/>
        </authorList>
    </citation>
    <scope>NUCLEOTIDE SEQUENCE [LARGE SCALE GENOMIC DNA]</scope>
    <source>
        <strain evidence="3 4">SYSU G07066</strain>
    </source>
</reference>
<comment type="caution">
    <text evidence="3">The sequence shown here is derived from an EMBL/GenBank/DDBJ whole genome shotgun (WGS) entry which is preliminary data.</text>
</comment>
<dbReference type="SUPFAM" id="SSF143120">
    <property type="entry name" value="YefM-like"/>
    <property type="match status" value="1"/>
</dbReference>
<accession>A0ABU8XPB3</accession>
<comment type="similarity">
    <text evidence="1 2">Belongs to the phD/YefM antitoxin family.</text>
</comment>